<keyword evidence="2" id="KW-0808">Transferase</keyword>
<dbReference type="EMBL" id="FOSK01000001">
    <property type="protein sequence ID" value="SFJ96663.1"/>
    <property type="molecule type" value="Genomic_DNA"/>
</dbReference>
<keyword evidence="3 5" id="KW-0418">Kinase</keyword>
<dbReference type="SUPFAM" id="SSF53613">
    <property type="entry name" value="Ribokinase-like"/>
    <property type="match status" value="1"/>
</dbReference>
<dbReference type="PANTHER" id="PTHR43320:SF3">
    <property type="entry name" value="CARBOHYDRATE KINASE PFKB DOMAIN-CONTAINING PROTEIN"/>
    <property type="match status" value="1"/>
</dbReference>
<evidence type="ECO:0000256" key="2">
    <source>
        <dbReference type="ARBA" id="ARBA00022679"/>
    </source>
</evidence>
<dbReference type="InterPro" id="IPR052700">
    <property type="entry name" value="Carb_kinase_PfkB-like"/>
</dbReference>
<dbReference type="InterPro" id="IPR029056">
    <property type="entry name" value="Ribokinase-like"/>
</dbReference>
<dbReference type="Pfam" id="PF00294">
    <property type="entry name" value="PfkB"/>
    <property type="match status" value="1"/>
</dbReference>
<reference evidence="5 6" key="1">
    <citation type="submission" date="2016-10" db="EMBL/GenBank/DDBJ databases">
        <authorList>
            <person name="Varghese N."/>
            <person name="Submissions S."/>
        </authorList>
    </citation>
    <scope>NUCLEOTIDE SEQUENCE [LARGE SCALE GENOMIC DNA]</scope>
    <source>
        <strain evidence="5 6">DSM 16392</strain>
    </source>
</reference>
<name>A0A1I3VNW1_9HYPH</name>
<dbReference type="GO" id="GO:0016301">
    <property type="term" value="F:kinase activity"/>
    <property type="evidence" value="ECO:0007669"/>
    <property type="project" value="UniProtKB-KW"/>
</dbReference>
<comment type="similarity">
    <text evidence="1">Belongs to the carbohydrate kinase PfkB family.</text>
</comment>
<dbReference type="Proteomes" id="UP000199598">
    <property type="component" value="Unassembled WGS sequence"/>
</dbReference>
<dbReference type="CDD" id="cd01168">
    <property type="entry name" value="adenosine_kinase"/>
    <property type="match status" value="1"/>
</dbReference>
<gene>
    <name evidence="5" type="ORF">SAMN04488518_101504</name>
</gene>
<organism evidence="5 6">
    <name type="scientific">Pseudovibrio ascidiaceicola</name>
    <dbReference type="NCBI Taxonomy" id="285279"/>
    <lineage>
        <taxon>Bacteria</taxon>
        <taxon>Pseudomonadati</taxon>
        <taxon>Pseudomonadota</taxon>
        <taxon>Alphaproteobacteria</taxon>
        <taxon>Hyphomicrobiales</taxon>
        <taxon>Stappiaceae</taxon>
        <taxon>Pseudovibrio</taxon>
    </lineage>
</organism>
<dbReference type="Gene3D" id="3.40.1190.20">
    <property type="match status" value="1"/>
</dbReference>
<evidence type="ECO:0000313" key="5">
    <source>
        <dbReference type="EMBL" id="SFJ96663.1"/>
    </source>
</evidence>
<evidence type="ECO:0000256" key="1">
    <source>
        <dbReference type="ARBA" id="ARBA00010688"/>
    </source>
</evidence>
<evidence type="ECO:0000256" key="3">
    <source>
        <dbReference type="ARBA" id="ARBA00022777"/>
    </source>
</evidence>
<evidence type="ECO:0000313" key="6">
    <source>
        <dbReference type="Proteomes" id="UP000199598"/>
    </source>
</evidence>
<dbReference type="RefSeq" id="WP_093516474.1">
    <property type="nucleotide sequence ID" value="NZ_FOSK01000001.1"/>
</dbReference>
<protein>
    <submittedName>
        <fullName evidence="5">Sugar or nucleoside kinase, ribokinase family</fullName>
    </submittedName>
</protein>
<sequence>MSEFKFDALCIGNAITDVFSHVEDSFLVEQSLVKGSMRLVDTDEALRLYDLMGQTTRISGGSAGNTAAGIASLGGAPAFIGKVAADEVGEVYRHDMNSIGAHFNTGPLRDDLASGRSMILITPDGERTMNTYLGAATKLTAFDIDREVVANSAITYMEGYLWDEDAAKNAFLEASRIAHEAGQLVSLSLSDSFCVDRFRDEFLELIREDKVDILFANEHELKALYQTSDIETAIALVREDCTLTALTLGSEGAMAISREETVHVPATAIIGGVRDLTGAGDLFASGFLFGLARDFSLSDCAELGCLCAGEVISHVGARPEKPLNQIAEQTGFTLKA</sequence>
<evidence type="ECO:0000259" key="4">
    <source>
        <dbReference type="Pfam" id="PF00294"/>
    </source>
</evidence>
<keyword evidence="6" id="KW-1185">Reference proteome</keyword>
<dbReference type="PANTHER" id="PTHR43320">
    <property type="entry name" value="SUGAR KINASE"/>
    <property type="match status" value="1"/>
</dbReference>
<accession>A0A1I3VNW1</accession>
<comment type="caution">
    <text evidence="5">The sequence shown here is derived from an EMBL/GenBank/DDBJ whole genome shotgun (WGS) entry which is preliminary data.</text>
</comment>
<proteinExistence type="inferred from homology"/>
<dbReference type="InterPro" id="IPR011611">
    <property type="entry name" value="PfkB_dom"/>
</dbReference>
<feature type="domain" description="Carbohydrate kinase PfkB" evidence="4">
    <location>
        <begin position="52"/>
        <end position="319"/>
    </location>
</feature>